<feature type="transmembrane region" description="Helical" evidence="2">
    <location>
        <begin position="205"/>
        <end position="230"/>
    </location>
</feature>
<protein>
    <recommendedName>
        <fullName evidence="3">DUF7719 domain-containing protein</fullName>
    </recommendedName>
</protein>
<feature type="domain" description="DUF7719" evidence="3">
    <location>
        <begin position="168"/>
        <end position="236"/>
    </location>
</feature>
<dbReference type="OrthoDB" id="5597489at2759"/>
<feature type="compositionally biased region" description="Acidic residues" evidence="1">
    <location>
        <begin position="73"/>
        <end position="83"/>
    </location>
</feature>
<dbReference type="PANTHER" id="PTHR37846">
    <property type="entry name" value="YALI0B21296P"/>
    <property type="match status" value="1"/>
</dbReference>
<evidence type="ECO:0000256" key="1">
    <source>
        <dbReference type="SAM" id="MobiDB-lite"/>
    </source>
</evidence>
<dbReference type="GeneID" id="62160346"/>
<dbReference type="InterPro" id="IPR056136">
    <property type="entry name" value="DUF7719"/>
</dbReference>
<dbReference type="Proteomes" id="UP000781932">
    <property type="component" value="Unassembled WGS sequence"/>
</dbReference>
<evidence type="ECO:0000256" key="2">
    <source>
        <dbReference type="SAM" id="Phobius"/>
    </source>
</evidence>
<dbReference type="Pfam" id="PF24841">
    <property type="entry name" value="DUF7719"/>
    <property type="match status" value="1"/>
</dbReference>
<keyword evidence="2" id="KW-1133">Transmembrane helix</keyword>
<feature type="transmembrane region" description="Helical" evidence="2">
    <location>
        <begin position="128"/>
        <end position="146"/>
    </location>
</feature>
<feature type="transmembrane region" description="Helical" evidence="2">
    <location>
        <begin position="167"/>
        <end position="185"/>
    </location>
</feature>
<feature type="region of interest" description="Disordered" evidence="1">
    <location>
        <begin position="1"/>
        <end position="28"/>
    </location>
</feature>
<proteinExistence type="predicted"/>
<keyword evidence="2" id="KW-0812">Transmembrane</keyword>
<evidence type="ECO:0000259" key="3">
    <source>
        <dbReference type="Pfam" id="PF24841"/>
    </source>
</evidence>
<dbReference type="EMBL" id="JAATWM020000012">
    <property type="protein sequence ID" value="KAF9877977.1"/>
    <property type="molecule type" value="Genomic_DNA"/>
</dbReference>
<organism evidence="4 5">
    <name type="scientific">Colletotrichum karsti</name>
    <dbReference type="NCBI Taxonomy" id="1095194"/>
    <lineage>
        <taxon>Eukaryota</taxon>
        <taxon>Fungi</taxon>
        <taxon>Dikarya</taxon>
        <taxon>Ascomycota</taxon>
        <taxon>Pezizomycotina</taxon>
        <taxon>Sordariomycetes</taxon>
        <taxon>Hypocreomycetidae</taxon>
        <taxon>Glomerellales</taxon>
        <taxon>Glomerellaceae</taxon>
        <taxon>Colletotrichum</taxon>
        <taxon>Colletotrichum boninense species complex</taxon>
    </lineage>
</organism>
<keyword evidence="2" id="KW-0472">Membrane</keyword>
<keyword evidence="5" id="KW-1185">Reference proteome</keyword>
<dbReference type="RefSeq" id="XP_038747438.1">
    <property type="nucleotide sequence ID" value="XM_038887272.1"/>
</dbReference>
<evidence type="ECO:0000313" key="5">
    <source>
        <dbReference type="Proteomes" id="UP000781932"/>
    </source>
</evidence>
<reference evidence="4" key="1">
    <citation type="submission" date="2020-03" db="EMBL/GenBank/DDBJ databases">
        <authorList>
            <person name="He L."/>
        </authorList>
    </citation>
    <scope>NUCLEOTIDE SEQUENCE</scope>
    <source>
        <strain evidence="4">CkLH20</strain>
    </source>
</reference>
<accession>A0A9P6I6U4</accession>
<dbReference type="PANTHER" id="PTHR37846:SF1">
    <property type="entry name" value="DEACETYLASE-LIKE PROTEIN"/>
    <property type="match status" value="1"/>
</dbReference>
<gene>
    <name evidence="4" type="ORF">CkaCkLH20_04553</name>
</gene>
<reference evidence="4" key="2">
    <citation type="submission" date="2020-11" db="EMBL/GenBank/DDBJ databases">
        <title>Whole genome sequencing of Colletotrichum sp.</title>
        <authorList>
            <person name="Li H."/>
        </authorList>
    </citation>
    <scope>NUCLEOTIDE SEQUENCE</scope>
    <source>
        <strain evidence="4">CkLH20</strain>
    </source>
</reference>
<feature type="region of interest" description="Disordered" evidence="1">
    <location>
        <begin position="42"/>
        <end position="83"/>
    </location>
</feature>
<evidence type="ECO:0000313" key="4">
    <source>
        <dbReference type="EMBL" id="KAF9877977.1"/>
    </source>
</evidence>
<sequence>MAKKGKEKKLKDPKGIPLAQPDRSGPTEATLLQLAQERGLFQQEDEARKRNQNVPEGAVRIDRPKAQVGSNGENEDDDEEEGDEALLSPFVERIMDSLLWTVSLAMVHGTLDVLVQNQYAIAIDLPTVITRTVVAFLVLFFLFHNLHEHKSSPDFIPGLPHRFQHPVRQALFFAMSVSAGCYLIYITNKYSYLHTLKQAPTLGCLWIWSVLELDLAVCAASLAVAAAFLLQGGYDIK</sequence>
<comment type="caution">
    <text evidence="4">The sequence shown here is derived from an EMBL/GenBank/DDBJ whole genome shotgun (WGS) entry which is preliminary data.</text>
</comment>
<name>A0A9P6I6U4_9PEZI</name>
<dbReference type="AlphaFoldDB" id="A0A9P6I6U4"/>